<organism evidence="8 9">
    <name type="scientific">Zhihengliuella salsuginis</name>
    <dbReference type="NCBI Taxonomy" id="578222"/>
    <lineage>
        <taxon>Bacteria</taxon>
        <taxon>Bacillati</taxon>
        <taxon>Actinomycetota</taxon>
        <taxon>Actinomycetes</taxon>
        <taxon>Micrococcales</taxon>
        <taxon>Micrococcaceae</taxon>
        <taxon>Zhihengliuella</taxon>
    </lineage>
</organism>
<evidence type="ECO:0000256" key="3">
    <source>
        <dbReference type="ARBA" id="ARBA00022692"/>
    </source>
</evidence>
<dbReference type="InterPro" id="IPR036259">
    <property type="entry name" value="MFS_trans_sf"/>
</dbReference>
<feature type="transmembrane region" description="Helical" evidence="7">
    <location>
        <begin position="278"/>
        <end position="297"/>
    </location>
</feature>
<dbReference type="EMBL" id="BMXK01000009">
    <property type="protein sequence ID" value="GHD09316.1"/>
    <property type="molecule type" value="Genomic_DNA"/>
</dbReference>
<evidence type="ECO:0000256" key="1">
    <source>
        <dbReference type="ARBA" id="ARBA00004651"/>
    </source>
</evidence>
<feature type="transmembrane region" description="Helical" evidence="7">
    <location>
        <begin position="125"/>
        <end position="146"/>
    </location>
</feature>
<dbReference type="RefSeq" id="WP_189350481.1">
    <property type="nucleotide sequence ID" value="NZ_BMXK01000009.1"/>
</dbReference>
<comment type="subcellular location">
    <subcellularLocation>
        <location evidence="1">Cell membrane</location>
        <topology evidence="1">Multi-pass membrane protein</topology>
    </subcellularLocation>
</comment>
<feature type="transmembrane region" description="Helical" evidence="7">
    <location>
        <begin position="304"/>
        <end position="322"/>
    </location>
</feature>
<name>A0ABQ3GK91_9MICC</name>
<protein>
    <submittedName>
        <fullName evidence="8">MFS transporter</fullName>
    </submittedName>
</protein>
<evidence type="ECO:0000256" key="6">
    <source>
        <dbReference type="SAM" id="MobiDB-lite"/>
    </source>
</evidence>
<dbReference type="InterPro" id="IPR011701">
    <property type="entry name" value="MFS"/>
</dbReference>
<keyword evidence="9" id="KW-1185">Reference proteome</keyword>
<feature type="transmembrane region" description="Helical" evidence="7">
    <location>
        <begin position="234"/>
        <end position="258"/>
    </location>
</feature>
<dbReference type="CDD" id="cd06173">
    <property type="entry name" value="MFS_MefA_like"/>
    <property type="match status" value="1"/>
</dbReference>
<feature type="transmembrane region" description="Helical" evidence="7">
    <location>
        <begin position="72"/>
        <end position="94"/>
    </location>
</feature>
<feature type="transmembrane region" description="Helical" evidence="7">
    <location>
        <begin position="394"/>
        <end position="414"/>
    </location>
</feature>
<evidence type="ECO:0000256" key="4">
    <source>
        <dbReference type="ARBA" id="ARBA00022989"/>
    </source>
</evidence>
<keyword evidence="2" id="KW-1003">Cell membrane</keyword>
<dbReference type="PANTHER" id="PTHR23513">
    <property type="entry name" value="INTEGRAL MEMBRANE EFFLUX PROTEIN-RELATED"/>
    <property type="match status" value="1"/>
</dbReference>
<keyword evidence="5 7" id="KW-0472">Membrane</keyword>
<keyword evidence="4 7" id="KW-1133">Transmembrane helix</keyword>
<feature type="transmembrane region" description="Helical" evidence="7">
    <location>
        <begin position="328"/>
        <end position="353"/>
    </location>
</feature>
<dbReference type="Gene3D" id="1.20.1250.20">
    <property type="entry name" value="MFS general substrate transporter like domains"/>
    <property type="match status" value="1"/>
</dbReference>
<dbReference type="Proteomes" id="UP000642819">
    <property type="component" value="Unassembled WGS sequence"/>
</dbReference>
<feature type="transmembrane region" description="Helical" evidence="7">
    <location>
        <begin position="365"/>
        <end position="388"/>
    </location>
</feature>
<proteinExistence type="predicted"/>
<evidence type="ECO:0000256" key="5">
    <source>
        <dbReference type="ARBA" id="ARBA00023136"/>
    </source>
</evidence>
<keyword evidence="3 7" id="KW-0812">Transmembrane</keyword>
<reference evidence="9" key="1">
    <citation type="journal article" date="2019" name="Int. J. Syst. Evol. Microbiol.">
        <title>The Global Catalogue of Microorganisms (GCM) 10K type strain sequencing project: providing services to taxonomists for standard genome sequencing and annotation.</title>
        <authorList>
            <consortium name="The Broad Institute Genomics Platform"/>
            <consortium name="The Broad Institute Genome Sequencing Center for Infectious Disease"/>
            <person name="Wu L."/>
            <person name="Ma J."/>
        </authorList>
    </citation>
    <scope>NUCLEOTIDE SEQUENCE [LARGE SCALE GENOMIC DNA]</scope>
    <source>
        <strain evidence="9">KCTC 19466</strain>
    </source>
</reference>
<accession>A0ABQ3GK91</accession>
<evidence type="ECO:0000256" key="2">
    <source>
        <dbReference type="ARBA" id="ARBA00022475"/>
    </source>
</evidence>
<dbReference type="Pfam" id="PF07690">
    <property type="entry name" value="MFS_1"/>
    <property type="match status" value="1"/>
</dbReference>
<gene>
    <name evidence="8" type="ORF">GCM10008096_21850</name>
</gene>
<sequence length="423" mass="43547">MTGPEDAAAVKEGATADAPPSSVSAHGGNRELLAHPGYRRLLAAWTVSNIGDSALYITAGIWMKVMTGSDALAASVFLVMGVPAVLSPWIGLLADRVPRRGLMIANNLLTAAVVLVLLLVEPSGWLWIVYVVMALYATCGFVNASAQSGLLKSLMPAHLLAPANGMFASVDHGLRIVAPLAGAAVFGLWGMAPVVWATAFFFLLGALLLLRVAPRPVAREHEGESLARRTLAGFGAIASRPGVRVATIIMGLACVGGGMTNSTTFAVVDRGLGLPPEALSVAVALQGVFSIVAGLNASKILNRFGFARTLGVGALVFGLGYATQTTGILWLTVLGILPFAFGITLVAIAAATIRQLQLPDHLQGRGAAAANVFANGTQTLAAGCAAAVIDVVDFRYIIAVGALFAVAGLVPALLRRRTLDADG</sequence>
<evidence type="ECO:0000313" key="8">
    <source>
        <dbReference type="EMBL" id="GHD09316.1"/>
    </source>
</evidence>
<dbReference type="SUPFAM" id="SSF103473">
    <property type="entry name" value="MFS general substrate transporter"/>
    <property type="match status" value="2"/>
</dbReference>
<dbReference type="PANTHER" id="PTHR23513:SF6">
    <property type="entry name" value="MAJOR FACILITATOR SUPERFAMILY ASSOCIATED DOMAIN-CONTAINING PROTEIN"/>
    <property type="match status" value="1"/>
</dbReference>
<evidence type="ECO:0000313" key="9">
    <source>
        <dbReference type="Proteomes" id="UP000642819"/>
    </source>
</evidence>
<feature type="region of interest" description="Disordered" evidence="6">
    <location>
        <begin position="1"/>
        <end position="25"/>
    </location>
</feature>
<evidence type="ECO:0000256" key="7">
    <source>
        <dbReference type="SAM" id="Phobius"/>
    </source>
</evidence>
<comment type="caution">
    <text evidence="8">The sequence shown here is derived from an EMBL/GenBank/DDBJ whole genome shotgun (WGS) entry which is preliminary data.</text>
</comment>
<feature type="transmembrane region" description="Helical" evidence="7">
    <location>
        <begin position="101"/>
        <end position="119"/>
    </location>
</feature>
<feature type="transmembrane region" description="Helical" evidence="7">
    <location>
        <begin position="195"/>
        <end position="213"/>
    </location>
</feature>